<keyword evidence="2" id="KW-1185">Reference proteome</keyword>
<protein>
    <submittedName>
        <fullName evidence="1">Cof-type HAD-IIB family hydrolase</fullName>
        <ecNumber evidence="1">3.1.3.-</ecNumber>
    </submittedName>
</protein>
<dbReference type="EMBL" id="JBCDNA010000001">
    <property type="protein sequence ID" value="MEL4454966.1"/>
    <property type="molecule type" value="Genomic_DNA"/>
</dbReference>
<dbReference type="SUPFAM" id="SSF56784">
    <property type="entry name" value="HAD-like"/>
    <property type="match status" value="1"/>
</dbReference>
<dbReference type="InterPro" id="IPR000150">
    <property type="entry name" value="Cof"/>
</dbReference>
<dbReference type="GO" id="GO:0016787">
    <property type="term" value="F:hydrolase activity"/>
    <property type="evidence" value="ECO:0007669"/>
    <property type="project" value="UniProtKB-KW"/>
</dbReference>
<accession>A0ABU9KXQ0</accession>
<dbReference type="Pfam" id="PF08282">
    <property type="entry name" value="Hydrolase_3"/>
    <property type="match status" value="1"/>
</dbReference>
<organism evidence="1 2">
    <name type="scientific">Lutimonas vermicola</name>
    <dbReference type="NCBI Taxonomy" id="414288"/>
    <lineage>
        <taxon>Bacteria</taxon>
        <taxon>Pseudomonadati</taxon>
        <taxon>Bacteroidota</taxon>
        <taxon>Flavobacteriia</taxon>
        <taxon>Flavobacteriales</taxon>
        <taxon>Flavobacteriaceae</taxon>
        <taxon>Lutimonas</taxon>
    </lineage>
</organism>
<dbReference type="NCBIfam" id="TIGR01484">
    <property type="entry name" value="HAD-SF-IIB"/>
    <property type="match status" value="1"/>
</dbReference>
<dbReference type="PANTHER" id="PTHR10000">
    <property type="entry name" value="PHOSPHOSERINE PHOSPHATASE"/>
    <property type="match status" value="1"/>
</dbReference>
<reference evidence="1 2" key="1">
    <citation type="submission" date="2024-04" db="EMBL/GenBank/DDBJ databases">
        <title>whole genome sequencing of Lutimonas vermicola strain IMCC1616.</title>
        <authorList>
            <person name="Bae S.S."/>
        </authorList>
    </citation>
    <scope>NUCLEOTIDE SEQUENCE [LARGE SCALE GENOMIC DNA]</scope>
    <source>
        <strain evidence="1 2">IMCC1616</strain>
    </source>
</reference>
<gene>
    <name evidence="1" type="ORF">AABB81_03610</name>
</gene>
<dbReference type="InterPro" id="IPR036412">
    <property type="entry name" value="HAD-like_sf"/>
</dbReference>
<evidence type="ECO:0000313" key="2">
    <source>
        <dbReference type="Proteomes" id="UP001474120"/>
    </source>
</evidence>
<proteinExistence type="predicted"/>
<dbReference type="PANTHER" id="PTHR10000:SF8">
    <property type="entry name" value="HAD SUPERFAMILY HYDROLASE-LIKE, TYPE 3"/>
    <property type="match status" value="1"/>
</dbReference>
<dbReference type="Gene3D" id="3.30.1240.10">
    <property type="match status" value="1"/>
</dbReference>
<dbReference type="CDD" id="cd07518">
    <property type="entry name" value="HAD_YbiV-Like"/>
    <property type="match status" value="1"/>
</dbReference>
<dbReference type="EC" id="3.1.3.-" evidence="1"/>
<dbReference type="NCBIfam" id="TIGR00099">
    <property type="entry name" value="Cof-subfamily"/>
    <property type="match status" value="1"/>
</dbReference>
<keyword evidence="1" id="KW-0378">Hydrolase</keyword>
<comment type="caution">
    <text evidence="1">The sequence shown here is derived from an EMBL/GenBank/DDBJ whole genome shotgun (WGS) entry which is preliminary data.</text>
</comment>
<dbReference type="Gene3D" id="3.40.50.1000">
    <property type="entry name" value="HAD superfamily/HAD-like"/>
    <property type="match status" value="1"/>
</dbReference>
<sequence length="271" mass="30490">MDLSKVKMVVTDMDGTLLNSKSEVSGQFFKLYEALKPHQIHFVAASGRQYSSIHQKLSAIAQEITIVAENGGFIKHGDIELGSILLSPEHVKLLIPVLREVQGLYTVLCGKKSAYIEQDEAKFKNILQEYYTKFDVVDNLMDLPDDDFFKVAIYHFESSETYIYPVVKHLEGILQIKVSGTNWVDIADPGANKGEAVKILQHKYGITKEETMVFGDFNNDLEMIDQAFFSYAMANAHDNVKKAARFMTKSNNEAGVEEILQQLVKAKDAKN</sequence>
<dbReference type="Proteomes" id="UP001474120">
    <property type="component" value="Unassembled WGS sequence"/>
</dbReference>
<dbReference type="InterPro" id="IPR006379">
    <property type="entry name" value="HAD-SF_hydro_IIB"/>
</dbReference>
<evidence type="ECO:0000313" key="1">
    <source>
        <dbReference type="EMBL" id="MEL4454966.1"/>
    </source>
</evidence>
<dbReference type="SFLD" id="SFLDS00003">
    <property type="entry name" value="Haloacid_Dehalogenase"/>
    <property type="match status" value="1"/>
</dbReference>
<name>A0ABU9KXQ0_9FLAO</name>
<dbReference type="InterPro" id="IPR023214">
    <property type="entry name" value="HAD_sf"/>
</dbReference>
<dbReference type="RefSeq" id="WP_342158687.1">
    <property type="nucleotide sequence ID" value="NZ_JBCDNA010000001.1"/>
</dbReference>
<dbReference type="SFLD" id="SFLDG01140">
    <property type="entry name" value="C2.B:_Phosphomannomutase_and_P"/>
    <property type="match status" value="1"/>
</dbReference>